<dbReference type="Pfam" id="PF06470">
    <property type="entry name" value="SMC_hinge"/>
    <property type="match status" value="1"/>
</dbReference>
<dbReference type="CDD" id="cd03278">
    <property type="entry name" value="ABC_SMC_barmotin"/>
    <property type="match status" value="2"/>
</dbReference>
<keyword evidence="5 6" id="KW-0238">DNA-binding</keyword>
<feature type="coiled-coil region" evidence="6">
    <location>
        <begin position="170"/>
        <end position="278"/>
    </location>
</feature>
<evidence type="ECO:0000313" key="9">
    <source>
        <dbReference type="Proteomes" id="UP001501353"/>
    </source>
</evidence>
<protein>
    <recommendedName>
        <fullName evidence="6">Chromosome partition protein Smc</fullName>
    </recommendedName>
</protein>
<comment type="similarity">
    <text evidence="6">Belongs to the SMC family.</text>
</comment>
<dbReference type="PIRSF" id="PIRSF005719">
    <property type="entry name" value="SMC"/>
    <property type="match status" value="1"/>
</dbReference>
<evidence type="ECO:0000256" key="2">
    <source>
        <dbReference type="ARBA" id="ARBA00022741"/>
    </source>
</evidence>
<reference evidence="9" key="1">
    <citation type="journal article" date="2019" name="Int. J. Syst. Evol. Microbiol.">
        <title>The Global Catalogue of Microorganisms (GCM) 10K type strain sequencing project: providing services to taxonomists for standard genome sequencing and annotation.</title>
        <authorList>
            <consortium name="The Broad Institute Genomics Platform"/>
            <consortium name="The Broad Institute Genome Sequencing Center for Infectious Disease"/>
            <person name="Wu L."/>
            <person name="Ma J."/>
        </authorList>
    </citation>
    <scope>NUCLEOTIDE SEQUENCE [LARGE SCALE GENOMIC DNA]</scope>
    <source>
        <strain evidence="9">JCM 16673</strain>
    </source>
</reference>
<feature type="coiled-coil region" evidence="6">
    <location>
        <begin position="980"/>
        <end position="1017"/>
    </location>
</feature>
<dbReference type="RefSeq" id="WP_344764152.1">
    <property type="nucleotide sequence ID" value="NZ_BAAAZE010000012.1"/>
</dbReference>
<evidence type="ECO:0000256" key="5">
    <source>
        <dbReference type="ARBA" id="ARBA00023125"/>
    </source>
</evidence>
<evidence type="ECO:0000256" key="3">
    <source>
        <dbReference type="ARBA" id="ARBA00022840"/>
    </source>
</evidence>
<dbReference type="InterPro" id="IPR024704">
    <property type="entry name" value="SMC"/>
</dbReference>
<feature type="binding site" evidence="6">
    <location>
        <begin position="32"/>
        <end position="39"/>
    </location>
    <ligand>
        <name>ATP</name>
        <dbReference type="ChEBI" id="CHEBI:30616"/>
    </ligand>
</feature>
<dbReference type="Gene3D" id="3.40.50.300">
    <property type="entry name" value="P-loop containing nucleotide triphosphate hydrolases"/>
    <property type="match status" value="2"/>
</dbReference>
<dbReference type="Pfam" id="PF02463">
    <property type="entry name" value="SMC_N"/>
    <property type="match status" value="1"/>
</dbReference>
<keyword evidence="1 6" id="KW-0963">Cytoplasm</keyword>
<dbReference type="InterPro" id="IPR027417">
    <property type="entry name" value="P-loop_NTPase"/>
</dbReference>
<dbReference type="InterPro" id="IPR010935">
    <property type="entry name" value="SMC_hinge"/>
</dbReference>
<dbReference type="NCBIfam" id="TIGR02168">
    <property type="entry name" value="SMC_prok_B"/>
    <property type="match status" value="1"/>
</dbReference>
<evidence type="ECO:0000313" key="8">
    <source>
        <dbReference type="EMBL" id="GAA4028900.1"/>
    </source>
</evidence>
<organism evidence="8 9">
    <name type="scientific">Actimicrobium antarcticum</name>
    <dbReference type="NCBI Taxonomy" id="1051899"/>
    <lineage>
        <taxon>Bacteria</taxon>
        <taxon>Pseudomonadati</taxon>
        <taxon>Pseudomonadota</taxon>
        <taxon>Betaproteobacteria</taxon>
        <taxon>Burkholderiales</taxon>
        <taxon>Oxalobacteraceae</taxon>
        <taxon>Actimicrobium</taxon>
    </lineage>
</organism>
<dbReference type="EMBL" id="BAAAZE010000012">
    <property type="protein sequence ID" value="GAA4028900.1"/>
    <property type="molecule type" value="Genomic_DNA"/>
</dbReference>
<gene>
    <name evidence="6 8" type="primary">smc</name>
    <name evidence="8" type="ORF">GCM10022212_28780</name>
</gene>
<comment type="function">
    <text evidence="6">Required for chromosome condensation and partitioning.</text>
</comment>
<comment type="caution">
    <text evidence="8">The sequence shown here is derived from an EMBL/GenBank/DDBJ whole genome shotgun (WGS) entry which is preliminary data.</text>
</comment>
<evidence type="ECO:0000256" key="4">
    <source>
        <dbReference type="ARBA" id="ARBA00023054"/>
    </source>
</evidence>
<feature type="coiled-coil region" evidence="6">
    <location>
        <begin position="696"/>
        <end position="903"/>
    </location>
</feature>
<evidence type="ECO:0000256" key="6">
    <source>
        <dbReference type="HAMAP-Rule" id="MF_01894"/>
    </source>
</evidence>
<dbReference type="Proteomes" id="UP001501353">
    <property type="component" value="Unassembled WGS sequence"/>
</dbReference>
<feature type="coiled-coil region" evidence="6">
    <location>
        <begin position="314"/>
        <end position="376"/>
    </location>
</feature>
<keyword evidence="9" id="KW-1185">Reference proteome</keyword>
<dbReference type="InterPro" id="IPR003395">
    <property type="entry name" value="RecF/RecN/SMC_N"/>
</dbReference>
<sequence length="1176" mass="131893">MRLTSIKLSGFKSFVDLTNFQVPGQLVGVVGPNGCGKSNIIDAVRWVLGESKASELRGESMQDVIFNGSSHRKPAGRASVELVFDNADGKASGQWGQYAEIAVKRTLTRDGTSTYYINNQAVRRRDIQDIFLGTGLGPRAYAIIGQGMISRIIEARPEELRIFLEEAAGVSKYKERRRETENRLHDTRDNLLRVEDILRELNANLEKLQAQAAVATRFREMQSDQEEKQKLLWLLRKNEANTEQQKFFRDIEKAQTELEGETAKLRHVELQLEQMRQSHYSAGDRMHQAQGQLYQTNAEIGSLEAEIKFVIESRSRLQSQLDSLTAQRDQWQRQGAQFGEDMAESELLLEEQGERVEQSRQTLQQHSERVPALEQAWRDAQQKSTESRAQIMQIQQRIELEAAHQRNAANILSGLAVRRERLMQEKSGLALPDNAHLVDATLLLEEKKATLDEATMRLDEAQGQQPLLEEERRSAQAEVAAESASNARLDARLGALKQLQERVQSQGKVQPWLNRHELDGLPRLWQKLRIEAGWETALESVLRERTAALELSNLDWAKAFFNDAPPAKLALFSASAATVGPITEAVEGLQPLQNLLQLSDPGLRNLMQDWLCNVYVADDVESAFAGRDKLPAGASFITRQGHLIGKSSVRFYAADSEQDGMLARQQEIDNLTKQVRAQYLLADAARSRSVQADAAMTQALQRLQEYRQQVATLTQSVHALQIDVMKMSEVQARFNQRSGQIAADLAEIAEQENEQQQIKAESEATFEELDGELAERQEAHEDGQTDFLHKEQQLADARQRLRDLERSAQEIDYAEKSQRSKIDELRRSIATASEQAAQLTASLQQGHLELAGLDGQTAQAGLQSLLEKRTDQERALADARHELDQLSLQLRQHEDARMQSERSLQPQRDRIMELQLKEQAARLNQEQFAQQLIDAQADEVALAGKLHDDLRPSYLQGEVTRLTNAIIALGAVNLAALDELAEASQRKEFLDAQNADLTEAINTLQDAIHRIDKETRELLQDTFDKVNLHFAELFPILFGGGQARLTMTGDEILDSGVQVMAQPPGKKNATIHLLSGGEKALTATALVFSMFQLNPAPFCLLDEVDAPLDDANTERFCNMVKRMSVHTQFLFISHNKIAMEMAQQLIGVTMQEQGVSRIVAVDMESATSFAAEVDAA</sequence>
<dbReference type="SMART" id="SM00968">
    <property type="entry name" value="SMC_hinge"/>
    <property type="match status" value="1"/>
</dbReference>
<feature type="domain" description="SMC hinge" evidence="7">
    <location>
        <begin position="518"/>
        <end position="627"/>
    </location>
</feature>
<dbReference type="SUPFAM" id="SSF52540">
    <property type="entry name" value="P-loop containing nucleoside triphosphate hydrolases"/>
    <property type="match status" value="1"/>
</dbReference>
<dbReference type="InterPro" id="IPR036277">
    <property type="entry name" value="SMC_hinge_sf"/>
</dbReference>
<keyword evidence="3 6" id="KW-0067">ATP-binding</keyword>
<evidence type="ECO:0000259" key="7">
    <source>
        <dbReference type="SMART" id="SM00968"/>
    </source>
</evidence>
<keyword evidence="2 6" id="KW-0547">Nucleotide-binding</keyword>
<comment type="subcellular location">
    <subcellularLocation>
        <location evidence="6">Cytoplasm</location>
    </subcellularLocation>
</comment>
<comment type="subunit">
    <text evidence="6">Homodimer.</text>
</comment>
<accession>A0ABP7TNG3</accession>
<dbReference type="InterPro" id="IPR011890">
    <property type="entry name" value="SMC_prok"/>
</dbReference>
<evidence type="ECO:0000256" key="1">
    <source>
        <dbReference type="ARBA" id="ARBA00022490"/>
    </source>
</evidence>
<name>A0ABP7TNG3_9BURK</name>
<dbReference type="HAMAP" id="MF_01894">
    <property type="entry name" value="Smc_prok"/>
    <property type="match status" value="1"/>
</dbReference>
<comment type="domain">
    <text evidence="6">Contains large globular domains required for ATP hydrolysis at each terminus and a third globular domain forming a flexible hinge near the middle of the molecule. These domains are separated by coiled-coil structures.</text>
</comment>
<keyword evidence="4 6" id="KW-0175">Coiled coil</keyword>
<dbReference type="SUPFAM" id="SSF75553">
    <property type="entry name" value="Smc hinge domain"/>
    <property type="match status" value="1"/>
</dbReference>
<dbReference type="PANTHER" id="PTHR43977">
    <property type="entry name" value="STRUCTURAL MAINTENANCE OF CHROMOSOMES PROTEIN 3"/>
    <property type="match status" value="1"/>
</dbReference>
<proteinExistence type="inferred from homology"/>
<feature type="coiled-coil region" evidence="6">
    <location>
        <begin position="444"/>
        <end position="478"/>
    </location>
</feature>